<dbReference type="PROSITE" id="PS51767">
    <property type="entry name" value="PEPTIDASE_A1"/>
    <property type="match status" value="1"/>
</dbReference>
<dbReference type="Pfam" id="PF00026">
    <property type="entry name" value="Asp"/>
    <property type="match status" value="1"/>
</dbReference>
<dbReference type="InterPro" id="IPR034164">
    <property type="entry name" value="Pepsin-like_dom"/>
</dbReference>
<keyword evidence="8" id="KW-1185">Reference proteome</keyword>
<proteinExistence type="inferred from homology"/>
<name>A0A0C2BHS7_9BILA</name>
<keyword evidence="3" id="KW-0064">Aspartyl protease</keyword>
<dbReference type="EMBL" id="KN787057">
    <property type="protein sequence ID" value="KIH43313.1"/>
    <property type="molecule type" value="Genomic_DNA"/>
</dbReference>
<comment type="similarity">
    <text evidence="1">Belongs to the peptidase A1 family.</text>
</comment>
<dbReference type="GO" id="GO:0006508">
    <property type="term" value="P:proteolysis"/>
    <property type="evidence" value="ECO:0007669"/>
    <property type="project" value="UniProtKB-KW"/>
</dbReference>
<feature type="active site" evidence="5">
    <location>
        <position position="2"/>
    </location>
</feature>
<dbReference type="OrthoDB" id="771136at2759"/>
<evidence type="ECO:0000256" key="1">
    <source>
        <dbReference type="ARBA" id="ARBA00007447"/>
    </source>
</evidence>
<dbReference type="InterPro" id="IPR001461">
    <property type="entry name" value="Aspartic_peptidase_A1"/>
</dbReference>
<feature type="non-terminal residue" evidence="7">
    <location>
        <position position="241"/>
    </location>
</feature>
<evidence type="ECO:0000256" key="2">
    <source>
        <dbReference type="ARBA" id="ARBA00022670"/>
    </source>
</evidence>
<keyword evidence="4" id="KW-0378">Hydrolase</keyword>
<dbReference type="FunFam" id="2.40.70.10:FF:000115">
    <property type="entry name" value="Lysosomal aspartic protease"/>
    <property type="match status" value="1"/>
</dbReference>
<dbReference type="SUPFAM" id="SSF50630">
    <property type="entry name" value="Acid proteases"/>
    <property type="match status" value="1"/>
</dbReference>
<reference evidence="7 8" key="1">
    <citation type="submission" date="2013-12" db="EMBL/GenBank/DDBJ databases">
        <title>Draft genome of the parsitic nematode Ancylostoma duodenale.</title>
        <authorList>
            <person name="Mitreva M."/>
        </authorList>
    </citation>
    <scope>NUCLEOTIDE SEQUENCE [LARGE SCALE GENOMIC DNA]</scope>
    <source>
        <strain evidence="7 8">Zhejiang</strain>
    </source>
</reference>
<accession>A0A0C2BHS7</accession>
<evidence type="ECO:0000313" key="7">
    <source>
        <dbReference type="EMBL" id="KIH43313.1"/>
    </source>
</evidence>
<keyword evidence="2 7" id="KW-0645">Protease</keyword>
<organism evidence="7 8">
    <name type="scientific">Ancylostoma duodenale</name>
    <dbReference type="NCBI Taxonomy" id="51022"/>
    <lineage>
        <taxon>Eukaryota</taxon>
        <taxon>Metazoa</taxon>
        <taxon>Ecdysozoa</taxon>
        <taxon>Nematoda</taxon>
        <taxon>Chromadorea</taxon>
        <taxon>Rhabditida</taxon>
        <taxon>Rhabditina</taxon>
        <taxon>Rhabditomorpha</taxon>
        <taxon>Strongyloidea</taxon>
        <taxon>Ancylostomatidae</taxon>
        <taxon>Ancylostomatinae</taxon>
        <taxon>Ancylostoma</taxon>
    </lineage>
</organism>
<protein>
    <submittedName>
        <fullName evidence="7">Eukaryotic aspartyl protease</fullName>
    </submittedName>
</protein>
<evidence type="ECO:0000259" key="6">
    <source>
        <dbReference type="PROSITE" id="PS51767"/>
    </source>
</evidence>
<dbReference type="PANTHER" id="PTHR47966">
    <property type="entry name" value="BETA-SITE APP-CLEAVING ENZYME, ISOFORM A-RELATED"/>
    <property type="match status" value="1"/>
</dbReference>
<sequence length="241" mass="26690">MDTGSSNLWAIDNNCDLDACNGYPISGYTRRKFNTNESSTFHVEEEDFEIQYGSGFCAGYLATDTISFAEINISKLEFGITTYLDDVFGYMPMDGIFGLGWPSIAVDNVTTPIQRILSELDKPIFTVWLDRKVNISEGGDAGVITFGGFDDNNCESDVDYVPLSAETYWQFTIDGYSICSHKCQKKAQAISDTGTSWIGAPQQVIDNVVDATGADYDFFQDIYTVPCNNMDTLPPFNVTIN</sequence>
<evidence type="ECO:0000313" key="8">
    <source>
        <dbReference type="Proteomes" id="UP000054047"/>
    </source>
</evidence>
<dbReference type="InterPro" id="IPR021109">
    <property type="entry name" value="Peptidase_aspartic_dom_sf"/>
</dbReference>
<feature type="active site" evidence="5">
    <location>
        <position position="192"/>
    </location>
</feature>
<dbReference type="Gene3D" id="2.40.70.10">
    <property type="entry name" value="Acid Proteases"/>
    <property type="match status" value="2"/>
</dbReference>
<dbReference type="PANTHER" id="PTHR47966:SF8">
    <property type="entry name" value="ASPARTIC PROTEASE 1-RELATED"/>
    <property type="match status" value="1"/>
</dbReference>
<feature type="domain" description="Peptidase A1" evidence="6">
    <location>
        <begin position="1"/>
        <end position="241"/>
    </location>
</feature>
<evidence type="ECO:0000256" key="4">
    <source>
        <dbReference type="ARBA" id="ARBA00022801"/>
    </source>
</evidence>
<gene>
    <name evidence="7" type="ORF">ANCDUO_26684</name>
</gene>
<dbReference type="AlphaFoldDB" id="A0A0C2BHS7"/>
<dbReference type="Proteomes" id="UP000054047">
    <property type="component" value="Unassembled WGS sequence"/>
</dbReference>
<dbReference type="GO" id="GO:0004190">
    <property type="term" value="F:aspartic-type endopeptidase activity"/>
    <property type="evidence" value="ECO:0007669"/>
    <property type="project" value="UniProtKB-KW"/>
</dbReference>
<evidence type="ECO:0000256" key="5">
    <source>
        <dbReference type="PIRSR" id="PIRSR601461-1"/>
    </source>
</evidence>
<dbReference type="InterPro" id="IPR033121">
    <property type="entry name" value="PEPTIDASE_A1"/>
</dbReference>
<dbReference type="GO" id="GO:0005764">
    <property type="term" value="C:lysosome"/>
    <property type="evidence" value="ECO:0007669"/>
    <property type="project" value="TreeGrafter"/>
</dbReference>
<dbReference type="CDD" id="cd05471">
    <property type="entry name" value="pepsin_like"/>
    <property type="match status" value="1"/>
</dbReference>
<evidence type="ECO:0000256" key="3">
    <source>
        <dbReference type="ARBA" id="ARBA00022750"/>
    </source>
</evidence>